<evidence type="ECO:0000256" key="1">
    <source>
        <dbReference type="ARBA" id="ARBA00023118"/>
    </source>
</evidence>
<organism evidence="3">
    <name type="scientific">Ignisphaera aggregans</name>
    <dbReference type="NCBI Taxonomy" id="334771"/>
    <lineage>
        <taxon>Archaea</taxon>
        <taxon>Thermoproteota</taxon>
        <taxon>Thermoprotei</taxon>
        <taxon>Desulfurococcales</taxon>
        <taxon>Desulfurococcaceae</taxon>
        <taxon>Ignisphaera</taxon>
    </lineage>
</organism>
<proteinExistence type="predicted"/>
<reference evidence="3" key="1">
    <citation type="journal article" date="2020" name="mSystems">
        <title>Genome- and Community-Level Interaction Insights into Carbon Utilization and Element Cycling Functions of Hydrothermarchaeota in Hydrothermal Sediment.</title>
        <authorList>
            <person name="Zhou Z."/>
            <person name="Liu Y."/>
            <person name="Xu W."/>
            <person name="Pan J."/>
            <person name="Luo Z.H."/>
            <person name="Li M."/>
        </authorList>
    </citation>
    <scope>NUCLEOTIDE SEQUENCE [LARGE SCALE GENOMIC DNA]</scope>
    <source>
        <strain evidence="3">SpSt-1121</strain>
    </source>
</reference>
<comment type="caution">
    <text evidence="3">The sequence shown here is derived from an EMBL/GenBank/DDBJ whole genome shotgun (WGS) entry which is preliminary data.</text>
</comment>
<dbReference type="InterPro" id="IPR005537">
    <property type="entry name" value="RAMP_III_fam"/>
</dbReference>
<dbReference type="GO" id="GO:0051607">
    <property type="term" value="P:defense response to virus"/>
    <property type="evidence" value="ECO:0007669"/>
    <property type="project" value="UniProtKB-KW"/>
</dbReference>
<dbReference type="Pfam" id="PF03787">
    <property type="entry name" value="RAMPs"/>
    <property type="match status" value="1"/>
</dbReference>
<evidence type="ECO:0000313" key="3">
    <source>
        <dbReference type="EMBL" id="HHP82499.1"/>
    </source>
</evidence>
<feature type="domain" description="CRISPR type III-associated protein" evidence="2">
    <location>
        <begin position="30"/>
        <end position="190"/>
    </location>
</feature>
<sequence>MSMQFEIVVRNSTPMIIGWYDPLKIDPQGLRATEIKGLWRWWSRAFIGGVLYDEGFLHGISQGNILLKPTNEEAECISCLVGKIMGLGFAGGGKDAEASRFVLYTEPIEKLLEKNKCGDELQRIKLSLPIKRRKQEMQIECIKSGYTFKISVSKRYEKYRDAEELALKVLVVALQLMGLGKGSRRGLGSLDIEDIDTLYFSVATNRLKELISKIYEDCRNIVKKYYVQCCKLSVAKVKEGDVQTPPPLPVVSRKSIGDLKVAQIIVARNISFKNIHNFFIRSERCRILHRKVKCDDDLRKNYNAWILGLPRKQKQKQKQTGYEMEEFSRRASPIMLSYHGDGNRFGKGAFISIFLSGDWPKHLTWYGLIDKQQKYIKENIDIDFNRLYNAYHIAIDEFMRYLNAINAKIEHVWP</sequence>
<evidence type="ECO:0000259" key="2">
    <source>
        <dbReference type="Pfam" id="PF03787"/>
    </source>
</evidence>
<dbReference type="CDD" id="cd09726">
    <property type="entry name" value="RAMP_I_III"/>
    <property type="match status" value="1"/>
</dbReference>
<dbReference type="EMBL" id="DRZI01000325">
    <property type="protein sequence ID" value="HHP82499.1"/>
    <property type="molecule type" value="Genomic_DNA"/>
</dbReference>
<keyword evidence="1" id="KW-0051">Antiviral defense</keyword>
<protein>
    <submittedName>
        <fullName evidence="3">Type III-B CRISPR module RAMP protein Cmr1</fullName>
    </submittedName>
</protein>
<accession>A0A7C5XHJ7</accession>
<dbReference type="NCBIfam" id="TIGR01894">
    <property type="entry name" value="cas_TM1795_cmr1"/>
    <property type="match status" value="1"/>
</dbReference>
<dbReference type="AlphaFoldDB" id="A0A7C5XHJ7"/>
<name>A0A7C5XHJ7_9CREN</name>
<dbReference type="InterPro" id="IPR007522">
    <property type="entry name" value="CRISPR-assoc_prot_TM1795"/>
</dbReference>
<gene>
    <name evidence="3" type="primary">cmr1</name>
    <name evidence="3" type="ORF">ENM84_07530</name>
</gene>